<keyword evidence="3" id="KW-0202">Cytokine</keyword>
<dbReference type="GO" id="GO:0005615">
    <property type="term" value="C:extracellular space"/>
    <property type="evidence" value="ECO:0007669"/>
    <property type="project" value="UniProtKB-KW"/>
</dbReference>
<feature type="domain" description="Chemokine interleukin-8-like" evidence="6">
    <location>
        <begin position="2"/>
        <end position="58"/>
    </location>
</feature>
<accession>A0A7L2BKC9</accession>
<dbReference type="GO" id="GO:0070098">
    <property type="term" value="P:chemokine-mediated signaling pathway"/>
    <property type="evidence" value="ECO:0007669"/>
    <property type="project" value="TreeGrafter"/>
</dbReference>
<feature type="non-terminal residue" evidence="7">
    <location>
        <position position="1"/>
    </location>
</feature>
<evidence type="ECO:0000256" key="5">
    <source>
        <dbReference type="ARBA" id="ARBA00022729"/>
    </source>
</evidence>
<dbReference type="Proteomes" id="UP000571582">
    <property type="component" value="Unassembled WGS sequence"/>
</dbReference>
<evidence type="ECO:0000256" key="1">
    <source>
        <dbReference type="ARBA" id="ARBA00004613"/>
    </source>
</evidence>
<dbReference type="InterPro" id="IPR036048">
    <property type="entry name" value="Interleukin_8-like_sf"/>
</dbReference>
<dbReference type="SUPFAM" id="SSF54117">
    <property type="entry name" value="Interleukin 8-like chemokines"/>
    <property type="match status" value="1"/>
</dbReference>
<dbReference type="PANTHER" id="PTHR12015:SF183">
    <property type="entry name" value="C-C MOTIF CHEMOKINE 3"/>
    <property type="match status" value="1"/>
</dbReference>
<dbReference type="EMBL" id="VWYE01006304">
    <property type="protein sequence ID" value="NXQ26189.1"/>
    <property type="molecule type" value="Genomic_DNA"/>
</dbReference>
<evidence type="ECO:0000313" key="8">
    <source>
        <dbReference type="Proteomes" id="UP000571582"/>
    </source>
</evidence>
<dbReference type="GO" id="GO:0048020">
    <property type="term" value="F:CCR chemokine receptor binding"/>
    <property type="evidence" value="ECO:0007669"/>
    <property type="project" value="TreeGrafter"/>
</dbReference>
<proteinExistence type="inferred from homology"/>
<protein>
    <submittedName>
        <fullName evidence="7">CCL5 protein</fullName>
    </submittedName>
</protein>
<dbReference type="PANTHER" id="PTHR12015">
    <property type="entry name" value="SMALL INDUCIBLE CYTOKINE A"/>
    <property type="match status" value="1"/>
</dbReference>
<comment type="similarity">
    <text evidence="2">Belongs to the intercrine beta (chemokine CC) family.</text>
</comment>
<dbReference type="GO" id="GO:0061844">
    <property type="term" value="P:antimicrobial humoral immune response mediated by antimicrobial peptide"/>
    <property type="evidence" value="ECO:0007669"/>
    <property type="project" value="TreeGrafter"/>
</dbReference>
<name>A0A7L2BKC9_9PASS</name>
<dbReference type="InterPro" id="IPR039809">
    <property type="entry name" value="Chemokine_b/g/d"/>
</dbReference>
<dbReference type="AlphaFoldDB" id="A0A7L2BKC9"/>
<dbReference type="FunFam" id="2.40.50.40:FF:000002">
    <property type="entry name" value="C-C motif chemokine"/>
    <property type="match status" value="1"/>
</dbReference>
<feature type="non-terminal residue" evidence="7">
    <location>
        <position position="63"/>
    </location>
</feature>
<dbReference type="CDD" id="cd00272">
    <property type="entry name" value="Chemokine_CC"/>
    <property type="match status" value="1"/>
</dbReference>
<dbReference type="GO" id="GO:0008009">
    <property type="term" value="F:chemokine activity"/>
    <property type="evidence" value="ECO:0007669"/>
    <property type="project" value="InterPro"/>
</dbReference>
<dbReference type="GO" id="GO:0006954">
    <property type="term" value="P:inflammatory response"/>
    <property type="evidence" value="ECO:0007669"/>
    <property type="project" value="TreeGrafter"/>
</dbReference>
<keyword evidence="8" id="KW-1185">Reference proteome</keyword>
<dbReference type="Pfam" id="PF00048">
    <property type="entry name" value="IL8"/>
    <property type="match status" value="1"/>
</dbReference>
<comment type="caution">
    <text evidence="7">The sequence shown here is derived from an EMBL/GenBank/DDBJ whole genome shotgun (WGS) entry which is preliminary data.</text>
</comment>
<evidence type="ECO:0000256" key="2">
    <source>
        <dbReference type="ARBA" id="ARBA00010868"/>
    </source>
</evidence>
<keyword evidence="4" id="KW-0964">Secreted</keyword>
<comment type="subcellular location">
    <subcellularLocation>
        <location evidence="1">Secreted</location>
    </subcellularLocation>
</comment>
<dbReference type="InterPro" id="IPR001811">
    <property type="entry name" value="Chemokine_IL8-like_dom"/>
</dbReference>
<gene>
    <name evidence="7" type="primary">Ccl5_1</name>
    <name evidence="7" type="ORF">ALACHE_R05537</name>
</gene>
<evidence type="ECO:0000259" key="6">
    <source>
        <dbReference type="SMART" id="SM00199"/>
    </source>
</evidence>
<reference evidence="7 8" key="1">
    <citation type="submission" date="2019-09" db="EMBL/GenBank/DDBJ databases">
        <title>Bird 10,000 Genomes (B10K) Project - Family phase.</title>
        <authorList>
            <person name="Zhang G."/>
        </authorList>
    </citation>
    <scope>NUCLEOTIDE SEQUENCE [LARGE SCALE GENOMIC DNA]</scope>
    <source>
        <strain evidence="7">B10K-DU-001-15</strain>
        <tissue evidence="7">Muscle</tissue>
    </source>
</reference>
<dbReference type="Gene3D" id="2.40.50.40">
    <property type="match status" value="1"/>
</dbReference>
<organism evidence="7 8">
    <name type="scientific">Alaudala cheleensis</name>
    <name type="common">Asian short-toed lark</name>
    <dbReference type="NCBI Taxonomy" id="670337"/>
    <lineage>
        <taxon>Eukaryota</taxon>
        <taxon>Metazoa</taxon>
        <taxon>Chordata</taxon>
        <taxon>Craniata</taxon>
        <taxon>Vertebrata</taxon>
        <taxon>Euteleostomi</taxon>
        <taxon>Archelosauria</taxon>
        <taxon>Archosauria</taxon>
        <taxon>Dinosauria</taxon>
        <taxon>Saurischia</taxon>
        <taxon>Theropoda</taxon>
        <taxon>Coelurosauria</taxon>
        <taxon>Aves</taxon>
        <taxon>Neognathae</taxon>
        <taxon>Neoaves</taxon>
        <taxon>Telluraves</taxon>
        <taxon>Australaves</taxon>
        <taxon>Passeriformes</taxon>
        <taxon>Sylvioidea</taxon>
        <taxon>Alaudidae</taxon>
        <taxon>Alaudala</taxon>
    </lineage>
</organism>
<sequence>IQCCFSYISRPIPRRMIQSAYKTTSSCPMQAVILVTRRGRKVCADPEAHWVQKHLEHLEPLDY</sequence>
<evidence type="ECO:0000256" key="3">
    <source>
        <dbReference type="ARBA" id="ARBA00022514"/>
    </source>
</evidence>
<dbReference type="SMART" id="SM00199">
    <property type="entry name" value="SCY"/>
    <property type="match status" value="1"/>
</dbReference>
<evidence type="ECO:0000256" key="4">
    <source>
        <dbReference type="ARBA" id="ARBA00022525"/>
    </source>
</evidence>
<keyword evidence="5" id="KW-0732">Signal</keyword>
<evidence type="ECO:0000313" key="7">
    <source>
        <dbReference type="EMBL" id="NXQ26189.1"/>
    </source>
</evidence>
<dbReference type="GO" id="GO:0030335">
    <property type="term" value="P:positive regulation of cell migration"/>
    <property type="evidence" value="ECO:0007669"/>
    <property type="project" value="TreeGrafter"/>
</dbReference>